<organism evidence="4 5">
    <name type="scientific">Oharaeibacter diazotrophicus</name>
    <dbReference type="NCBI Taxonomy" id="1920512"/>
    <lineage>
        <taxon>Bacteria</taxon>
        <taxon>Pseudomonadati</taxon>
        <taxon>Pseudomonadota</taxon>
        <taxon>Alphaproteobacteria</taxon>
        <taxon>Hyphomicrobiales</taxon>
        <taxon>Pleomorphomonadaceae</taxon>
        <taxon>Oharaeibacter</taxon>
    </lineage>
</organism>
<dbReference type="InterPro" id="IPR032466">
    <property type="entry name" value="Metal_Hydrolase"/>
</dbReference>
<dbReference type="CDD" id="cd01298">
    <property type="entry name" value="ATZ_TRZ_like"/>
    <property type="match status" value="1"/>
</dbReference>
<dbReference type="AlphaFoldDB" id="A0A4R6RG30"/>
<feature type="domain" description="Amidohydrolase-related" evidence="3">
    <location>
        <begin position="60"/>
        <end position="409"/>
    </location>
</feature>
<keyword evidence="2" id="KW-0378">Hydrolase</keyword>
<evidence type="ECO:0000313" key="4">
    <source>
        <dbReference type="EMBL" id="TDP85174.1"/>
    </source>
</evidence>
<keyword evidence="5" id="KW-1185">Reference proteome</keyword>
<dbReference type="InterPro" id="IPR050287">
    <property type="entry name" value="MTA/SAH_deaminase"/>
</dbReference>
<dbReference type="SUPFAM" id="SSF51338">
    <property type="entry name" value="Composite domain of metallo-dependent hydrolases"/>
    <property type="match status" value="1"/>
</dbReference>
<dbReference type="InterPro" id="IPR011059">
    <property type="entry name" value="Metal-dep_hydrolase_composite"/>
</dbReference>
<reference evidence="4 5" key="1">
    <citation type="submission" date="2019-03" db="EMBL/GenBank/DDBJ databases">
        <title>Genomic Encyclopedia of Type Strains, Phase IV (KMG-IV): sequencing the most valuable type-strain genomes for metagenomic binning, comparative biology and taxonomic classification.</title>
        <authorList>
            <person name="Goeker M."/>
        </authorList>
    </citation>
    <scope>NUCLEOTIDE SEQUENCE [LARGE SCALE GENOMIC DNA]</scope>
    <source>
        <strain evidence="4 5">DSM 102969</strain>
    </source>
</reference>
<dbReference type="Proteomes" id="UP000294547">
    <property type="component" value="Unassembled WGS sequence"/>
</dbReference>
<evidence type="ECO:0000256" key="2">
    <source>
        <dbReference type="ARBA" id="ARBA00022801"/>
    </source>
</evidence>
<dbReference type="PANTHER" id="PTHR43794:SF11">
    <property type="entry name" value="AMIDOHYDROLASE-RELATED DOMAIN-CONTAINING PROTEIN"/>
    <property type="match status" value="1"/>
</dbReference>
<dbReference type="Gene3D" id="3.20.20.140">
    <property type="entry name" value="Metal-dependent hydrolases"/>
    <property type="match status" value="1"/>
</dbReference>
<evidence type="ECO:0000259" key="3">
    <source>
        <dbReference type="Pfam" id="PF01979"/>
    </source>
</evidence>
<proteinExistence type="inferred from homology"/>
<dbReference type="SUPFAM" id="SSF51556">
    <property type="entry name" value="Metallo-dependent hydrolases"/>
    <property type="match status" value="1"/>
</dbReference>
<dbReference type="RefSeq" id="WP_126541040.1">
    <property type="nucleotide sequence ID" value="NZ_BSPM01000004.1"/>
</dbReference>
<dbReference type="EMBL" id="SNXY01000007">
    <property type="protein sequence ID" value="TDP85174.1"/>
    <property type="molecule type" value="Genomic_DNA"/>
</dbReference>
<dbReference type="OrthoDB" id="9796020at2"/>
<name>A0A4R6RG30_9HYPH</name>
<dbReference type="Pfam" id="PF01979">
    <property type="entry name" value="Amidohydro_1"/>
    <property type="match status" value="1"/>
</dbReference>
<gene>
    <name evidence="4" type="ORF">EDD54_2022</name>
</gene>
<protein>
    <submittedName>
        <fullName evidence="4">5-methylthioadenosine/S-adenosylhomocysteine deaminase</fullName>
    </submittedName>
</protein>
<evidence type="ECO:0000256" key="1">
    <source>
        <dbReference type="ARBA" id="ARBA00006745"/>
    </source>
</evidence>
<comment type="caution">
    <text evidence="4">The sequence shown here is derived from an EMBL/GenBank/DDBJ whole genome shotgun (WGS) entry which is preliminary data.</text>
</comment>
<dbReference type="InterPro" id="IPR006680">
    <property type="entry name" value="Amidohydro-rel"/>
</dbReference>
<dbReference type="PANTHER" id="PTHR43794">
    <property type="entry name" value="AMINOHYDROLASE SSNA-RELATED"/>
    <property type="match status" value="1"/>
</dbReference>
<comment type="similarity">
    <text evidence="1">Belongs to the metallo-dependent hydrolases superfamily. ATZ/TRZ family.</text>
</comment>
<accession>A0A4R6RG30</accession>
<sequence length="441" mass="45641">MTAGSHDLVIRGATLVTCDPEGTVLADAAVAIRGEKIDWIGPTALAPASARRVIEARDRILMPGLVNLHCHAADSLFRGLVEDLPLEPWLQTVWKAERAILTEETCELGARLGFAELLLSGVTTVMDMFWHPEATVRAAKALGIRVATGGIFFDFPGMDGHGAERRRADAEAFAAAHAGDPTVFVGTLPHGTYTVGPAGLADAFAVAEAAGGFFSTHAAETRAEQDTVTGRYGRSVIRHLGALGLLSPRTVLAHCVHVDAEEIAAMAASGTTVAHNPLSNLKLASGFAPVPAMLEAGVNVALGTDGAISGNDIDLWLAMRLAATLHKAVTGDATAVSPRQALAMATTAGARALGASDRIGSIEVGKQADLVLVATDRVHAAPLFDPVAHLVFAAGRADVTDVLVAGRPVVEAGRLLTADVPALLADVHALKARTLASIGRT</sequence>
<evidence type="ECO:0000313" key="5">
    <source>
        <dbReference type="Proteomes" id="UP000294547"/>
    </source>
</evidence>
<dbReference type="Gene3D" id="2.30.40.10">
    <property type="entry name" value="Urease, subunit C, domain 1"/>
    <property type="match status" value="1"/>
</dbReference>
<dbReference type="GO" id="GO:0016810">
    <property type="term" value="F:hydrolase activity, acting on carbon-nitrogen (but not peptide) bonds"/>
    <property type="evidence" value="ECO:0007669"/>
    <property type="project" value="InterPro"/>
</dbReference>